<feature type="chain" id="PRO_5041700084" evidence="1">
    <location>
        <begin position="19"/>
        <end position="249"/>
    </location>
</feature>
<evidence type="ECO:0000313" key="2">
    <source>
        <dbReference type="Proteomes" id="UP001190640"/>
    </source>
</evidence>
<dbReference type="Proteomes" id="UP001190640">
    <property type="component" value="Chromosome 15"/>
</dbReference>
<name>A0AA97KFJ3_EUBMA</name>
<sequence>MKLLALTLVLATLTGCQASVLDDDMDQVEHFFVEYFRNISRIVDEEEDLFQNFNLSKWISDHVNERLSDLSRFYQNLAFEVNKAEPLHEAIEAFNLVVKIVVAVAQKSHEAVWEFTNRMRHPTEKLYEALRPVAAPHAKPVLEELRQFANAILSEMREENREEDEWVKLKLQELDAELGPTVKEVLKRLQEFWVAQRPFEDEAEEKIANSLARATEPLKPYINLILKDLREYTKAIEKWARTPLFPETQ</sequence>
<proteinExistence type="predicted"/>
<dbReference type="Gene3D" id="1.20.120.20">
    <property type="entry name" value="Apolipoprotein"/>
    <property type="match status" value="1"/>
</dbReference>
<feature type="signal peptide" evidence="1">
    <location>
        <begin position="1"/>
        <end position="18"/>
    </location>
</feature>
<evidence type="ECO:0000256" key="1">
    <source>
        <dbReference type="SAM" id="SignalP"/>
    </source>
</evidence>
<dbReference type="PROSITE" id="PS51257">
    <property type="entry name" value="PROKAR_LIPOPROTEIN"/>
    <property type="match status" value="1"/>
</dbReference>
<dbReference type="RefSeq" id="XP_054854982.1">
    <property type="nucleotide sequence ID" value="XM_054999007.1"/>
</dbReference>
<keyword evidence="1" id="KW-0732">Signal</keyword>
<dbReference type="KEGG" id="emc:129343048"/>
<protein>
    <submittedName>
        <fullName evidence="3">Uncharacterized protein LOC129343048</fullName>
    </submittedName>
</protein>
<keyword evidence="2" id="KW-1185">Reference proteome</keyword>
<gene>
    <name evidence="3" type="primary">LOC129343048</name>
</gene>
<organism evidence="2 3">
    <name type="scientific">Eublepharis macularius</name>
    <name type="common">Leopard gecko</name>
    <name type="synonym">Cyrtodactylus macularius</name>
    <dbReference type="NCBI Taxonomy" id="481883"/>
    <lineage>
        <taxon>Eukaryota</taxon>
        <taxon>Metazoa</taxon>
        <taxon>Chordata</taxon>
        <taxon>Craniata</taxon>
        <taxon>Vertebrata</taxon>
        <taxon>Euteleostomi</taxon>
        <taxon>Lepidosauria</taxon>
        <taxon>Squamata</taxon>
        <taxon>Bifurcata</taxon>
        <taxon>Gekkota</taxon>
        <taxon>Eublepharidae</taxon>
        <taxon>Eublepharinae</taxon>
        <taxon>Eublepharis</taxon>
    </lineage>
</organism>
<dbReference type="GeneID" id="129343048"/>
<dbReference type="AlphaFoldDB" id="A0AA97KFJ3"/>
<evidence type="ECO:0000313" key="3">
    <source>
        <dbReference type="RefSeq" id="XP_054854982.1"/>
    </source>
</evidence>
<reference evidence="3" key="1">
    <citation type="submission" date="2025-08" db="UniProtKB">
        <authorList>
            <consortium name="RefSeq"/>
        </authorList>
    </citation>
    <scope>IDENTIFICATION</scope>
    <source>
        <tissue evidence="3">Blood</tissue>
    </source>
</reference>
<accession>A0AA97KFJ3</accession>